<dbReference type="InterPro" id="IPR008278">
    <property type="entry name" value="4-PPantetheinyl_Trfase_dom"/>
</dbReference>
<evidence type="ECO:0000259" key="3">
    <source>
        <dbReference type="Pfam" id="PF01648"/>
    </source>
</evidence>
<dbReference type="FunCoup" id="A0A165IE06">
    <property type="interactions" value="338"/>
</dbReference>
<dbReference type="PANTHER" id="PTHR12215:SF10">
    <property type="entry name" value="L-AMINOADIPATE-SEMIALDEHYDE DEHYDROGENASE-PHOSPHOPANTETHEINYL TRANSFERASE"/>
    <property type="match status" value="1"/>
</dbReference>
<dbReference type="PANTHER" id="PTHR12215">
    <property type="entry name" value="PHOSPHOPANTETHEINE TRANSFERASE"/>
    <property type="match status" value="1"/>
</dbReference>
<dbReference type="Pfam" id="PF22624">
    <property type="entry name" value="AASDHPPT_N"/>
    <property type="match status" value="1"/>
</dbReference>
<organism evidence="5 6">
    <name type="scientific">Laetiporus sulphureus 93-53</name>
    <dbReference type="NCBI Taxonomy" id="1314785"/>
    <lineage>
        <taxon>Eukaryota</taxon>
        <taxon>Fungi</taxon>
        <taxon>Dikarya</taxon>
        <taxon>Basidiomycota</taxon>
        <taxon>Agaricomycotina</taxon>
        <taxon>Agaricomycetes</taxon>
        <taxon>Polyporales</taxon>
        <taxon>Laetiporus</taxon>
    </lineage>
</organism>
<keyword evidence="6" id="KW-1185">Reference proteome</keyword>
<dbReference type="InParanoid" id="A0A165IE06"/>
<evidence type="ECO:0000313" key="6">
    <source>
        <dbReference type="Proteomes" id="UP000076871"/>
    </source>
</evidence>
<accession>A0A165IE06</accession>
<dbReference type="STRING" id="1314785.A0A165IE06"/>
<gene>
    <name evidence="5" type="ORF">LAESUDRAFT_689951</name>
</gene>
<dbReference type="InterPro" id="IPR055066">
    <property type="entry name" value="AASDHPPT_N"/>
</dbReference>
<dbReference type="EMBL" id="KV427605">
    <property type="protein sequence ID" value="KZT12948.1"/>
    <property type="molecule type" value="Genomic_DNA"/>
</dbReference>
<dbReference type="InterPro" id="IPR037143">
    <property type="entry name" value="4-PPantetheinyl_Trfase_dom_sf"/>
</dbReference>
<reference evidence="5 6" key="1">
    <citation type="journal article" date="2016" name="Mol. Biol. Evol.">
        <title>Comparative Genomics of Early-Diverging Mushroom-Forming Fungi Provides Insights into the Origins of Lignocellulose Decay Capabilities.</title>
        <authorList>
            <person name="Nagy L.G."/>
            <person name="Riley R."/>
            <person name="Tritt A."/>
            <person name="Adam C."/>
            <person name="Daum C."/>
            <person name="Floudas D."/>
            <person name="Sun H."/>
            <person name="Yadav J.S."/>
            <person name="Pangilinan J."/>
            <person name="Larsson K.H."/>
            <person name="Matsuura K."/>
            <person name="Barry K."/>
            <person name="Labutti K."/>
            <person name="Kuo R."/>
            <person name="Ohm R.A."/>
            <person name="Bhattacharya S.S."/>
            <person name="Shirouzu T."/>
            <person name="Yoshinaga Y."/>
            <person name="Martin F.M."/>
            <person name="Grigoriev I.V."/>
            <person name="Hibbett D.S."/>
        </authorList>
    </citation>
    <scope>NUCLEOTIDE SEQUENCE [LARGE SCALE GENOMIC DNA]</scope>
    <source>
        <strain evidence="5 6">93-53</strain>
    </source>
</reference>
<dbReference type="GO" id="GO:0008897">
    <property type="term" value="F:holo-[acyl-carrier-protein] synthase activity"/>
    <property type="evidence" value="ECO:0007669"/>
    <property type="project" value="UniProtKB-EC"/>
</dbReference>
<dbReference type="EC" id="2.7.8.7" evidence="1"/>
<evidence type="ECO:0000313" key="5">
    <source>
        <dbReference type="EMBL" id="KZT12948.1"/>
    </source>
</evidence>
<sequence length="280" mass="32084">MQVWVVTFNDEAVADWEGIYQKGLELVDPESRQRLQRFYHRKDSFRGLVGRLLPRMLLKERGVPPDRMSFGKTATGKPYITTDHLAEPIGYSITHDSGLIAMAFASGNDLYHDPPAYRVGVDVMKLKPPKHETFRAFVDVFNDQLTSLERDILLPPTASPPLSQEEAFRRFYLIWTLKEAYTKALGLGLGFDFKRIEYDVPRDIVRIDGVVPRGWEFIRFQLENTLDDGCQEKYVGAAARYIGEAVLPVEECVVHFRNAGSWLKVSDAIEFVERALRELQ</sequence>
<dbReference type="SUPFAM" id="SSF56214">
    <property type="entry name" value="4'-phosphopantetheinyl transferase"/>
    <property type="match status" value="2"/>
</dbReference>
<evidence type="ECO:0000256" key="1">
    <source>
        <dbReference type="ARBA" id="ARBA00013172"/>
    </source>
</evidence>
<keyword evidence="2" id="KW-0808">Transferase</keyword>
<evidence type="ECO:0000256" key="2">
    <source>
        <dbReference type="ARBA" id="ARBA00022679"/>
    </source>
</evidence>
<dbReference type="GO" id="GO:0005829">
    <property type="term" value="C:cytosol"/>
    <property type="evidence" value="ECO:0007669"/>
    <property type="project" value="TreeGrafter"/>
</dbReference>
<dbReference type="AlphaFoldDB" id="A0A165IE06"/>
<dbReference type="Gene3D" id="3.90.470.20">
    <property type="entry name" value="4'-phosphopantetheinyl transferase domain"/>
    <property type="match status" value="1"/>
</dbReference>
<feature type="domain" description="4'-phosphopantetheinyl transferase" evidence="3">
    <location>
        <begin position="118"/>
        <end position="201"/>
    </location>
</feature>
<protein>
    <recommendedName>
        <fullName evidence="1">holo-[acyl-carrier-protein] synthase</fullName>
        <ecNumber evidence="1">2.7.8.7</ecNumber>
    </recommendedName>
</protein>
<evidence type="ECO:0000259" key="4">
    <source>
        <dbReference type="Pfam" id="PF22624"/>
    </source>
</evidence>
<dbReference type="Pfam" id="PF01648">
    <property type="entry name" value="ACPS"/>
    <property type="match status" value="1"/>
</dbReference>
<dbReference type="OrthoDB" id="26719at2759"/>
<dbReference type="RefSeq" id="XP_040770458.1">
    <property type="nucleotide sequence ID" value="XM_040906040.1"/>
</dbReference>
<name>A0A165IE06_9APHY</name>
<dbReference type="GeneID" id="63823069"/>
<feature type="domain" description="4'-phosphopantetheinyl transferase N-terminal" evidence="4">
    <location>
        <begin position="22"/>
        <end position="103"/>
    </location>
</feature>
<dbReference type="Proteomes" id="UP000076871">
    <property type="component" value="Unassembled WGS sequence"/>
</dbReference>
<dbReference type="GO" id="GO:0000287">
    <property type="term" value="F:magnesium ion binding"/>
    <property type="evidence" value="ECO:0007669"/>
    <property type="project" value="InterPro"/>
</dbReference>
<dbReference type="GO" id="GO:0019878">
    <property type="term" value="P:lysine biosynthetic process via aminoadipic acid"/>
    <property type="evidence" value="ECO:0007669"/>
    <property type="project" value="TreeGrafter"/>
</dbReference>
<proteinExistence type="predicted"/>
<dbReference type="InterPro" id="IPR050559">
    <property type="entry name" value="P-Pant_transferase_sf"/>
</dbReference>